<dbReference type="InterPro" id="IPR023753">
    <property type="entry name" value="FAD/NAD-binding_dom"/>
</dbReference>
<organism evidence="4 5">
    <name type="scientific">Cohaesibacter gelatinilyticus</name>
    <dbReference type="NCBI Taxonomy" id="372072"/>
    <lineage>
        <taxon>Bacteria</taxon>
        <taxon>Pseudomonadati</taxon>
        <taxon>Pseudomonadota</taxon>
        <taxon>Alphaproteobacteria</taxon>
        <taxon>Hyphomicrobiales</taxon>
        <taxon>Cohaesibacteraceae</taxon>
    </lineage>
</organism>
<dbReference type="RefSeq" id="WP_097154749.1">
    <property type="nucleotide sequence ID" value="NZ_OBEL01000004.1"/>
</dbReference>
<dbReference type="EMBL" id="OBEL01000004">
    <property type="protein sequence ID" value="SNZ20401.1"/>
    <property type="molecule type" value="Genomic_DNA"/>
</dbReference>
<dbReference type="InterPro" id="IPR036188">
    <property type="entry name" value="FAD/NAD-bd_sf"/>
</dbReference>
<evidence type="ECO:0000259" key="3">
    <source>
        <dbReference type="Pfam" id="PF17806"/>
    </source>
</evidence>
<dbReference type="GO" id="GO:0016491">
    <property type="term" value="F:oxidoreductase activity"/>
    <property type="evidence" value="ECO:0007669"/>
    <property type="project" value="UniProtKB-KW"/>
</dbReference>
<dbReference type="PANTHER" id="PTHR42949">
    <property type="entry name" value="ANAEROBIC GLYCEROL-3-PHOSPHATE DEHYDROGENASE SUBUNIT B"/>
    <property type="match status" value="1"/>
</dbReference>
<dbReference type="InterPro" id="IPR017224">
    <property type="entry name" value="Opine_Oxase_asu/HCN_bsu"/>
</dbReference>
<dbReference type="PRINTS" id="PR00469">
    <property type="entry name" value="PNDRDTASEII"/>
</dbReference>
<dbReference type="OrthoDB" id="9801699at2"/>
<dbReference type="SUPFAM" id="SSF51905">
    <property type="entry name" value="FAD/NAD(P)-binding domain"/>
    <property type="match status" value="1"/>
</dbReference>
<accession>A0A285PKK8</accession>
<feature type="domain" description="SoxA A3" evidence="3">
    <location>
        <begin position="377"/>
        <end position="458"/>
    </location>
</feature>
<gene>
    <name evidence="4" type="ORF">SAMN06265368_3504</name>
</gene>
<evidence type="ECO:0000256" key="1">
    <source>
        <dbReference type="ARBA" id="ARBA00023002"/>
    </source>
</evidence>
<dbReference type="PIRSF" id="PIRSF037495">
    <property type="entry name" value="Opine_OX_OoxA/HcnB"/>
    <property type="match status" value="1"/>
</dbReference>
<evidence type="ECO:0000313" key="4">
    <source>
        <dbReference type="EMBL" id="SNZ20401.1"/>
    </source>
</evidence>
<dbReference type="AlphaFoldDB" id="A0A285PKK8"/>
<dbReference type="Proteomes" id="UP000219439">
    <property type="component" value="Unassembled WGS sequence"/>
</dbReference>
<dbReference type="PANTHER" id="PTHR42949:SF3">
    <property type="entry name" value="ANAEROBIC GLYCEROL-3-PHOSPHATE DEHYDROGENASE SUBUNIT B"/>
    <property type="match status" value="1"/>
</dbReference>
<proteinExistence type="predicted"/>
<protein>
    <submittedName>
        <fullName evidence="4">NADPH-dependent 2,4-dienoyl-CoA reductase, sulfur reductase</fullName>
    </submittedName>
</protein>
<dbReference type="Pfam" id="PF07992">
    <property type="entry name" value="Pyr_redox_2"/>
    <property type="match status" value="1"/>
</dbReference>
<dbReference type="Pfam" id="PF17806">
    <property type="entry name" value="SO_alpha_A3"/>
    <property type="match status" value="1"/>
</dbReference>
<keyword evidence="1" id="KW-0560">Oxidoreductase</keyword>
<evidence type="ECO:0000313" key="5">
    <source>
        <dbReference type="Proteomes" id="UP000219439"/>
    </source>
</evidence>
<reference evidence="4 5" key="1">
    <citation type="submission" date="2017-09" db="EMBL/GenBank/DDBJ databases">
        <authorList>
            <person name="Ehlers B."/>
            <person name="Leendertz F.H."/>
        </authorList>
    </citation>
    <scope>NUCLEOTIDE SEQUENCE [LARGE SCALE GENOMIC DNA]</scope>
    <source>
        <strain evidence="4 5">DSM 18289</strain>
    </source>
</reference>
<name>A0A285PKK8_9HYPH</name>
<sequence length="464" mass="49868">MTFDLVIVGSGPAGMQAARQAADFGLKVAIIDEQHQAGGQIYRNISKASARQLDVLGPDYSAGQKLVDDLADELITHITVATVWKVQKTGLVYFTRNGKADHVQGRHLLLATGALERACPLPGWTRPGVMTVGAAQILMKSGGLVPNNAILVGSGPLLYLMAVQMLAAGCKPKAMLETQSLSSLRSALPLLPKGFAGWSMLMKGASYLTKLQWAGVKRYKAVEEISLHGEEQDGANGIAKHVCFTHKGQRKKLKADIFLLHQGVVPNTQISRSLGLTHDWQNDQVCFTPHIDEFGRTSCFNIHNAGDGAGIGGAYVAALEGALAVLDIAHDLGKIDQTERDAKAKSLFRKRRDALAARPFLDRLYAPPLGWRLPQDKTIVCRCEEVTAGDIRSYVALGCTGPNQTKAFGRSGMGPCQGRYCGLVVSDILAHETGQSQQEVGSYRIRAPIKPVTIAELASLDPGE</sequence>
<dbReference type="PRINTS" id="PR00368">
    <property type="entry name" value="FADPNR"/>
</dbReference>
<dbReference type="InterPro" id="IPR051691">
    <property type="entry name" value="Metab_Enz_Cyan_OpOx_G3PDH"/>
</dbReference>
<dbReference type="InterPro" id="IPR041854">
    <property type="entry name" value="BFD-like_2Fe2S-bd_dom_sf"/>
</dbReference>
<dbReference type="CDD" id="cd19946">
    <property type="entry name" value="GlpA-like_Fer2_BFD-like"/>
    <property type="match status" value="1"/>
</dbReference>
<keyword evidence="5" id="KW-1185">Reference proteome</keyword>
<evidence type="ECO:0000259" key="2">
    <source>
        <dbReference type="Pfam" id="PF07992"/>
    </source>
</evidence>
<dbReference type="Gene3D" id="3.50.50.60">
    <property type="entry name" value="FAD/NAD(P)-binding domain"/>
    <property type="match status" value="2"/>
</dbReference>
<dbReference type="Gene3D" id="1.10.10.1100">
    <property type="entry name" value="BFD-like [2Fe-2S]-binding domain"/>
    <property type="match status" value="1"/>
</dbReference>
<dbReference type="InterPro" id="IPR041117">
    <property type="entry name" value="SoxA_A3"/>
</dbReference>
<feature type="domain" description="FAD/NAD(P)-binding" evidence="2">
    <location>
        <begin position="3"/>
        <end position="320"/>
    </location>
</feature>